<evidence type="ECO:0000256" key="5">
    <source>
        <dbReference type="ARBA" id="ARBA00023136"/>
    </source>
</evidence>
<evidence type="ECO:0000256" key="8">
    <source>
        <dbReference type="SAM" id="SignalP"/>
    </source>
</evidence>
<feature type="signal peptide" evidence="8">
    <location>
        <begin position="1"/>
        <end position="20"/>
    </location>
</feature>
<dbReference type="EMBL" id="JBAWKC010000001">
    <property type="protein sequence ID" value="MFH6767504.1"/>
    <property type="molecule type" value="Genomic_DNA"/>
</dbReference>
<dbReference type="NCBIfam" id="TIGR04056">
    <property type="entry name" value="OMP_RagA_SusC"/>
    <property type="match status" value="1"/>
</dbReference>
<dbReference type="SUPFAM" id="SSF56935">
    <property type="entry name" value="Porins"/>
    <property type="match status" value="1"/>
</dbReference>
<name>A0ABW7MLH6_9FLAO</name>
<dbReference type="Gene3D" id="2.170.130.10">
    <property type="entry name" value="TonB-dependent receptor, plug domain"/>
    <property type="match status" value="1"/>
</dbReference>
<dbReference type="Pfam" id="PF13715">
    <property type="entry name" value="CarbopepD_reg_2"/>
    <property type="match status" value="1"/>
</dbReference>
<sequence>MKKIILYIFLTHCFILQTLAQTSISGSVVNGESGEPLPGATISVKGTNNGAITDFDGKFVLERVPNNGVLSIRYIGYIEKEVAVNNQSTFVIKLQEDLQSLDEVVVVGYGTQRKRDLTGSVGTVKPDDLVRAPTPNFDQALSGRIAGVQVTSADGTPGSSANIVIRGGNSITGDNSPLYVIDGVPLTDFDPASLNTNDIESLDVLKDASSTAIYGSRGANGVILITTKGGRKDGKTDINFNINSGIQYAPGRLEVMNPYQYVSYLKQQALISDGYAPGRETQFFLQTWEDPELYRNNEGTSWQDEILQVATFQDYNLSVSGGGDTTQFYYSGQYLDQEGIVINTGFTKSVNNFRINHEVNDWMKLDANLVYSLTNRTGSTVDGNGFSGNIIRDALVFRPVEPINNDGLDGFDPDEESGRFLFNPVDNLNNTDRTDRRELFRGTLTGRFKINKQLSFNLVGSFQSENRRNTLFYGQNTYQGSRGNDGISGRIDNSRVTVSTGSGVLNYAPKIGKKQKLKLLGGIEAQTRNLEQSGLFASQLPTDIFGIDNLGIGLVSQIPTSLLSKNTLLSYFGRLNYALKDRYLLTVNFRADGSSKFRKENRWGYFPSFSLGWIVSDEPFFDEIDFISNVKLRGGWGKTGNNRIGDFDAFTTLASSNTSGYVWGNGENYAIGAIINNLGVPDLRWETTNQLNAGLEFSLFNNRIQMETEYYLKRTDDLLLNAEMASSTGFERVQQNVGEVENSGVEITLTSFNMSKKDFKWNTNFNIAFNRNKVLKLNQGQDAILVNPERVNGLNEFQYITQVGQPVGQIYGLKFDGLYQLDDFNWNNSLGVYELKDGIPDNGGQPAPGSVKYIDLNGDGTVTQDDRQVIGNTAPKFIGGLTNTFEWKGFDLQVFLQWSYGADVLNLNRVELESPSGSKQNGLVALLDQWTPSNTDTNIHAYVYNRNFGRPITGTRVSDLYVEDGSFLRLKTISLGYQLPKDYLKNGFFKSVRFSVSAQNIYTWSNYSGYDPEVSVAPRGGISSALAPNLDWSAYPQSITITSGLNLTF</sequence>
<evidence type="ECO:0000259" key="9">
    <source>
        <dbReference type="Pfam" id="PF07715"/>
    </source>
</evidence>
<keyword evidence="6 7" id="KW-0998">Cell outer membrane</keyword>
<evidence type="ECO:0000313" key="10">
    <source>
        <dbReference type="EMBL" id="MFH6767504.1"/>
    </source>
</evidence>
<comment type="subcellular location">
    <subcellularLocation>
        <location evidence="1 7">Cell outer membrane</location>
        <topology evidence="1 7">Multi-pass membrane protein</topology>
    </subcellularLocation>
</comment>
<dbReference type="Gene3D" id="2.40.170.20">
    <property type="entry name" value="TonB-dependent receptor, beta-barrel domain"/>
    <property type="match status" value="1"/>
</dbReference>
<dbReference type="RefSeq" id="WP_395436801.1">
    <property type="nucleotide sequence ID" value="NZ_JBAWKC010000001.1"/>
</dbReference>
<feature type="chain" id="PRO_5046166688" evidence="8">
    <location>
        <begin position="21"/>
        <end position="1049"/>
    </location>
</feature>
<evidence type="ECO:0000256" key="7">
    <source>
        <dbReference type="PROSITE-ProRule" id="PRU01360"/>
    </source>
</evidence>
<dbReference type="InterPro" id="IPR023996">
    <property type="entry name" value="TonB-dep_OMP_SusC/RagA"/>
</dbReference>
<protein>
    <submittedName>
        <fullName evidence="10">TonB-dependent receptor</fullName>
    </submittedName>
</protein>
<dbReference type="InterPro" id="IPR008969">
    <property type="entry name" value="CarboxyPept-like_regulatory"/>
</dbReference>
<evidence type="ECO:0000256" key="6">
    <source>
        <dbReference type="ARBA" id="ARBA00023237"/>
    </source>
</evidence>
<organism evidence="10 11">
    <name type="scientific">Gaetbulibacter aquiaggeris</name>
    <dbReference type="NCBI Taxonomy" id="1735373"/>
    <lineage>
        <taxon>Bacteria</taxon>
        <taxon>Pseudomonadati</taxon>
        <taxon>Bacteroidota</taxon>
        <taxon>Flavobacteriia</taxon>
        <taxon>Flavobacteriales</taxon>
        <taxon>Flavobacteriaceae</taxon>
        <taxon>Gaetbulibacter</taxon>
    </lineage>
</organism>
<gene>
    <name evidence="10" type="ORF">V8G56_02055</name>
</gene>
<dbReference type="Pfam" id="PF07715">
    <property type="entry name" value="Plug"/>
    <property type="match status" value="1"/>
</dbReference>
<dbReference type="NCBIfam" id="TIGR04057">
    <property type="entry name" value="SusC_RagA_signa"/>
    <property type="match status" value="1"/>
</dbReference>
<keyword evidence="10" id="KW-0675">Receptor</keyword>
<evidence type="ECO:0000313" key="11">
    <source>
        <dbReference type="Proteomes" id="UP001610104"/>
    </source>
</evidence>
<keyword evidence="3 7" id="KW-1134">Transmembrane beta strand</keyword>
<feature type="domain" description="TonB-dependent receptor plug" evidence="9">
    <location>
        <begin position="114"/>
        <end position="222"/>
    </location>
</feature>
<dbReference type="PROSITE" id="PS52016">
    <property type="entry name" value="TONB_DEPENDENT_REC_3"/>
    <property type="match status" value="1"/>
</dbReference>
<dbReference type="InterPro" id="IPR039426">
    <property type="entry name" value="TonB-dep_rcpt-like"/>
</dbReference>
<keyword evidence="4 7" id="KW-0812">Transmembrane</keyword>
<dbReference type="InterPro" id="IPR037066">
    <property type="entry name" value="Plug_dom_sf"/>
</dbReference>
<keyword evidence="8" id="KW-0732">Signal</keyword>
<comment type="similarity">
    <text evidence="7">Belongs to the TonB-dependent receptor family.</text>
</comment>
<dbReference type="InterPro" id="IPR023997">
    <property type="entry name" value="TonB-dep_OMP_SusC/RagA_CS"/>
</dbReference>
<keyword evidence="11" id="KW-1185">Reference proteome</keyword>
<keyword evidence="5 7" id="KW-0472">Membrane</keyword>
<keyword evidence="2 7" id="KW-0813">Transport</keyword>
<comment type="caution">
    <text evidence="10">The sequence shown here is derived from an EMBL/GenBank/DDBJ whole genome shotgun (WGS) entry which is preliminary data.</text>
</comment>
<dbReference type="InterPro" id="IPR036942">
    <property type="entry name" value="Beta-barrel_TonB_sf"/>
</dbReference>
<reference evidence="10 11" key="1">
    <citation type="submission" date="2024-02" db="EMBL/GenBank/DDBJ databases">
        <title>A Gaetbulibacter species isolated from tidal flats and genomic insights of their niches.</title>
        <authorList>
            <person name="Ye Y."/>
        </authorList>
    </citation>
    <scope>NUCLEOTIDE SEQUENCE [LARGE SCALE GENOMIC DNA]</scope>
    <source>
        <strain evidence="10 11">KEM-8</strain>
    </source>
</reference>
<evidence type="ECO:0000256" key="1">
    <source>
        <dbReference type="ARBA" id="ARBA00004571"/>
    </source>
</evidence>
<evidence type="ECO:0000256" key="2">
    <source>
        <dbReference type="ARBA" id="ARBA00022448"/>
    </source>
</evidence>
<dbReference type="InterPro" id="IPR012910">
    <property type="entry name" value="Plug_dom"/>
</dbReference>
<proteinExistence type="inferred from homology"/>
<dbReference type="Gene3D" id="2.60.40.1120">
    <property type="entry name" value="Carboxypeptidase-like, regulatory domain"/>
    <property type="match status" value="1"/>
</dbReference>
<evidence type="ECO:0000256" key="3">
    <source>
        <dbReference type="ARBA" id="ARBA00022452"/>
    </source>
</evidence>
<evidence type="ECO:0000256" key="4">
    <source>
        <dbReference type="ARBA" id="ARBA00022692"/>
    </source>
</evidence>
<accession>A0ABW7MLH6</accession>
<dbReference type="Proteomes" id="UP001610104">
    <property type="component" value="Unassembled WGS sequence"/>
</dbReference>
<dbReference type="SUPFAM" id="SSF49464">
    <property type="entry name" value="Carboxypeptidase regulatory domain-like"/>
    <property type="match status" value="1"/>
</dbReference>